<dbReference type="EMBL" id="CM037621">
    <property type="protein sequence ID" value="KAH8001258.1"/>
    <property type="molecule type" value="Genomic_DNA"/>
</dbReference>
<reference evidence="1" key="1">
    <citation type="submission" date="2021-08" db="EMBL/GenBank/DDBJ databases">
        <title>The first chromosome-level gecko genome reveals the dynamic sex chromosomes of Neotropical dwarf geckos (Sphaerodactylidae: Sphaerodactylus).</title>
        <authorList>
            <person name="Pinto B.J."/>
            <person name="Keating S.E."/>
            <person name="Gamble T."/>
        </authorList>
    </citation>
    <scope>NUCLEOTIDE SEQUENCE</scope>
    <source>
        <strain evidence="1">TG3544</strain>
    </source>
</reference>
<accession>A0ACB8F7M8</accession>
<keyword evidence="2" id="KW-1185">Reference proteome</keyword>
<comment type="caution">
    <text evidence="1">The sequence shown here is derived from an EMBL/GenBank/DDBJ whole genome shotgun (WGS) entry which is preliminary data.</text>
</comment>
<organism evidence="1 2">
    <name type="scientific">Sphaerodactylus townsendi</name>
    <dbReference type="NCBI Taxonomy" id="933632"/>
    <lineage>
        <taxon>Eukaryota</taxon>
        <taxon>Metazoa</taxon>
        <taxon>Chordata</taxon>
        <taxon>Craniata</taxon>
        <taxon>Vertebrata</taxon>
        <taxon>Euteleostomi</taxon>
        <taxon>Lepidosauria</taxon>
        <taxon>Squamata</taxon>
        <taxon>Bifurcata</taxon>
        <taxon>Gekkota</taxon>
        <taxon>Sphaerodactylidae</taxon>
        <taxon>Sphaerodactylus</taxon>
    </lineage>
</organism>
<proteinExistence type="predicted"/>
<evidence type="ECO:0000313" key="2">
    <source>
        <dbReference type="Proteomes" id="UP000827872"/>
    </source>
</evidence>
<name>A0ACB8F7M8_9SAUR</name>
<sequence>MRPSLLQSVSTLQKSLGGGRDLIHSNRKQERFHKFRIKRDSCRLTNEKEAPNIMQHSRTRWAPAIKHRMRFCNRLTCLRVCQVLVFDSTKAFIHVLHETKQQKEVHVFRSRGMEDVPHAHFTTEETGQLPPHFPWKANACRQCFLEPVLVSTSEEPAVIRPKRVPLAQPPASHNGQPVPSEVQQQGLLPCPNYNRSLLCRFPPPQSTFFKLSCFLKGNGARHPKKTEGH</sequence>
<dbReference type="Proteomes" id="UP000827872">
    <property type="component" value="Linkage Group LG08"/>
</dbReference>
<evidence type="ECO:0000313" key="1">
    <source>
        <dbReference type="EMBL" id="KAH8001258.1"/>
    </source>
</evidence>
<gene>
    <name evidence="1" type="ORF">K3G42_003477</name>
</gene>
<protein>
    <submittedName>
        <fullName evidence="1">Uncharacterized protein</fullName>
    </submittedName>
</protein>